<accession>A0A0F9D8E9</accession>
<reference evidence="1" key="1">
    <citation type="journal article" date="2015" name="Nature">
        <title>Complex archaea that bridge the gap between prokaryotes and eukaryotes.</title>
        <authorList>
            <person name="Spang A."/>
            <person name="Saw J.H."/>
            <person name="Jorgensen S.L."/>
            <person name="Zaremba-Niedzwiedzka K."/>
            <person name="Martijn J."/>
            <person name="Lind A.E."/>
            <person name="van Eijk R."/>
            <person name="Schleper C."/>
            <person name="Guy L."/>
            <person name="Ettema T.J."/>
        </authorList>
    </citation>
    <scope>NUCLEOTIDE SEQUENCE</scope>
</reference>
<dbReference type="EMBL" id="LAZR01042900">
    <property type="protein sequence ID" value="KKL08378.1"/>
    <property type="molecule type" value="Genomic_DNA"/>
</dbReference>
<protein>
    <submittedName>
        <fullName evidence="1">Uncharacterized protein</fullName>
    </submittedName>
</protein>
<sequence length="53" mass="6381">MKNSMFIKLEWDRDLGEKWMNIDNLKLLLYGKHTTKKKLLKVTEIKEVIKSCK</sequence>
<name>A0A0F9D8E9_9ZZZZ</name>
<organism evidence="1">
    <name type="scientific">marine sediment metagenome</name>
    <dbReference type="NCBI Taxonomy" id="412755"/>
    <lineage>
        <taxon>unclassified sequences</taxon>
        <taxon>metagenomes</taxon>
        <taxon>ecological metagenomes</taxon>
    </lineage>
</organism>
<comment type="caution">
    <text evidence="1">The sequence shown here is derived from an EMBL/GenBank/DDBJ whole genome shotgun (WGS) entry which is preliminary data.</text>
</comment>
<proteinExistence type="predicted"/>
<dbReference type="AlphaFoldDB" id="A0A0F9D8E9"/>
<evidence type="ECO:0000313" key="1">
    <source>
        <dbReference type="EMBL" id="KKL08378.1"/>
    </source>
</evidence>
<gene>
    <name evidence="1" type="ORF">LCGC14_2576450</name>
</gene>